<comment type="caution">
    <text evidence="3">The sequence shown here is derived from an EMBL/GenBank/DDBJ whole genome shotgun (WGS) entry which is preliminary data.</text>
</comment>
<dbReference type="Pfam" id="PF13478">
    <property type="entry name" value="XdhC_C"/>
    <property type="match status" value="1"/>
</dbReference>
<name>A0A124FN44_9CHLR</name>
<dbReference type="Proteomes" id="UP000064249">
    <property type="component" value="Unassembled WGS sequence"/>
</dbReference>
<dbReference type="InterPro" id="IPR052698">
    <property type="entry name" value="MoCofactor_Util/Proc"/>
</dbReference>
<evidence type="ECO:0000259" key="2">
    <source>
        <dbReference type="Pfam" id="PF13478"/>
    </source>
</evidence>
<dbReference type="PATRIC" id="fig|167964.4.peg.679"/>
<dbReference type="PANTHER" id="PTHR30388:SF4">
    <property type="entry name" value="MOLYBDENUM COFACTOR INSERTION CHAPERONE PAOD"/>
    <property type="match status" value="1"/>
</dbReference>
<accession>A0A124FN44</accession>
<dbReference type="Pfam" id="PF02625">
    <property type="entry name" value="XdhC_CoxI"/>
    <property type="match status" value="1"/>
</dbReference>
<organism evidence="3 4">
    <name type="scientific">Anaerolinea thermophila</name>
    <dbReference type="NCBI Taxonomy" id="167964"/>
    <lineage>
        <taxon>Bacteria</taxon>
        <taxon>Bacillati</taxon>
        <taxon>Chloroflexota</taxon>
        <taxon>Anaerolineae</taxon>
        <taxon>Anaerolineales</taxon>
        <taxon>Anaerolineaceae</taxon>
        <taxon>Anaerolinea</taxon>
    </lineage>
</organism>
<dbReference type="Gene3D" id="3.40.50.720">
    <property type="entry name" value="NAD(P)-binding Rossmann-like Domain"/>
    <property type="match status" value="1"/>
</dbReference>
<proteinExistence type="predicted"/>
<dbReference type="PANTHER" id="PTHR30388">
    <property type="entry name" value="ALDEHYDE OXIDOREDUCTASE MOLYBDENUM COFACTOR ASSEMBLY PROTEIN"/>
    <property type="match status" value="1"/>
</dbReference>
<evidence type="ECO:0000313" key="3">
    <source>
        <dbReference type="EMBL" id="KUK46752.1"/>
    </source>
</evidence>
<feature type="domain" description="XdhC Rossmann" evidence="2">
    <location>
        <begin position="201"/>
        <end position="343"/>
    </location>
</feature>
<gene>
    <name evidence="3" type="ORF">XD73_0373</name>
</gene>
<dbReference type="InterPro" id="IPR003777">
    <property type="entry name" value="XdhC_CoxI"/>
</dbReference>
<evidence type="ECO:0008006" key="5">
    <source>
        <dbReference type="Google" id="ProtNLM"/>
    </source>
</evidence>
<feature type="domain" description="XdhC- CoxI" evidence="1">
    <location>
        <begin position="14"/>
        <end position="81"/>
    </location>
</feature>
<dbReference type="InterPro" id="IPR027051">
    <property type="entry name" value="XdhC_Rossmann_dom"/>
</dbReference>
<evidence type="ECO:0000313" key="4">
    <source>
        <dbReference type="Proteomes" id="UP000064249"/>
    </source>
</evidence>
<dbReference type="AlphaFoldDB" id="A0A124FN44"/>
<reference evidence="3 4" key="1">
    <citation type="journal article" date="2015" name="MBio">
        <title>Genome-Resolved Metagenomic Analysis Reveals Roles for Candidate Phyla and Other Microbial Community Members in Biogeochemical Transformations in Oil Reservoirs.</title>
        <authorList>
            <person name="Hu P."/>
            <person name="Tom L."/>
            <person name="Singh A."/>
            <person name="Thomas B.C."/>
            <person name="Baker B.J."/>
            <person name="Piceno Y.M."/>
            <person name="Andersen G.L."/>
            <person name="Banfield J.F."/>
        </authorList>
    </citation>
    <scope>NUCLEOTIDE SEQUENCE [LARGE SCALE GENOMIC DNA]</scope>
    <source>
        <strain evidence="3">46_16</strain>
    </source>
</reference>
<sequence length="350" mass="38094">MKNLSTILQSISNWHSAGKDTAIATLVQSSGSSPLPVGEMMAISSSFDMVGAVSRGCVESAILETAQQAMQENKAVLTHYGYSNQSAFEVGLTCGGEIDVLIEPVLSSQHSTSFLQEALAKCDLDDPFFWLHPLDENGLGKKILCDATHILYSDEPIEPSFEDAILAHLNQGSPAAIVNLSLERDRITPVFIQAFQAMCRLIIIGAGEISIYLTKMAKILGFKVIVIDPRSMFASTIRFPEADTVLAKWPQDCMKELVLRAPDYLVVISHDEKIDLPALQIGLASDVGYIGLLGSLKTRQSRFDALLEAGWETTDLTRIHAPIGINIHSRKAEEIAVSILAEIIQVTNQA</sequence>
<evidence type="ECO:0000259" key="1">
    <source>
        <dbReference type="Pfam" id="PF02625"/>
    </source>
</evidence>
<dbReference type="EMBL" id="LGFU01000009">
    <property type="protein sequence ID" value="KUK46752.1"/>
    <property type="molecule type" value="Genomic_DNA"/>
</dbReference>
<protein>
    <recommendedName>
        <fullName evidence="5">Xanthine dehydrogenase</fullName>
    </recommendedName>
</protein>